<dbReference type="AlphaFoldDB" id="A0AAD7HIV7"/>
<organism evidence="2 3">
    <name type="scientific">Mycena metata</name>
    <dbReference type="NCBI Taxonomy" id="1033252"/>
    <lineage>
        <taxon>Eukaryota</taxon>
        <taxon>Fungi</taxon>
        <taxon>Dikarya</taxon>
        <taxon>Basidiomycota</taxon>
        <taxon>Agaricomycotina</taxon>
        <taxon>Agaricomycetes</taxon>
        <taxon>Agaricomycetidae</taxon>
        <taxon>Agaricales</taxon>
        <taxon>Marasmiineae</taxon>
        <taxon>Mycenaceae</taxon>
        <taxon>Mycena</taxon>
    </lineage>
</organism>
<sequence length="237" mass="25761">MASTQALKPLSVHIISDSICPFCYLGYKQITRAMESAKKEGLPLAFSLRFKPFLLDPTLPTDTSVSKRDRYTKKFGAGRVAGMEKAMSARGKAEGINFSHGGMVRQTTDSHRLIEKAYTVGGEPKQRAVVEALFAGYFEHERDVGSIEFLSECAVKAGVFDGEAAAREFFTGAEMKDDVKKGIEDAYEMGVSGVPFVILNNKYAVSGAQGAETFLDIFRKIAAGTKLAVEAEDGEMC</sequence>
<protein>
    <submittedName>
        <fullName evidence="2">Thioredoxin-like protein</fullName>
    </submittedName>
</protein>
<name>A0AAD7HIV7_9AGAR</name>
<keyword evidence="3" id="KW-1185">Reference proteome</keyword>
<dbReference type="Gene3D" id="3.40.30.10">
    <property type="entry name" value="Glutaredoxin"/>
    <property type="match status" value="1"/>
</dbReference>
<dbReference type="EMBL" id="JARKIB010000234">
    <property type="protein sequence ID" value="KAJ7721051.1"/>
    <property type="molecule type" value="Genomic_DNA"/>
</dbReference>
<dbReference type="InterPro" id="IPR036249">
    <property type="entry name" value="Thioredoxin-like_sf"/>
</dbReference>
<evidence type="ECO:0000259" key="1">
    <source>
        <dbReference type="Pfam" id="PF01323"/>
    </source>
</evidence>
<dbReference type="Proteomes" id="UP001215598">
    <property type="component" value="Unassembled WGS sequence"/>
</dbReference>
<evidence type="ECO:0000313" key="3">
    <source>
        <dbReference type="Proteomes" id="UP001215598"/>
    </source>
</evidence>
<dbReference type="PANTHER" id="PTHR13887">
    <property type="entry name" value="GLUTATHIONE S-TRANSFERASE KAPPA"/>
    <property type="match status" value="1"/>
</dbReference>
<dbReference type="SUPFAM" id="SSF52833">
    <property type="entry name" value="Thioredoxin-like"/>
    <property type="match status" value="1"/>
</dbReference>
<dbReference type="PANTHER" id="PTHR13887:SF41">
    <property type="entry name" value="THIOREDOXIN SUPERFAMILY PROTEIN"/>
    <property type="match status" value="1"/>
</dbReference>
<evidence type="ECO:0000313" key="2">
    <source>
        <dbReference type="EMBL" id="KAJ7721051.1"/>
    </source>
</evidence>
<feature type="domain" description="DSBA-like thioredoxin" evidence="1">
    <location>
        <begin position="12"/>
        <end position="216"/>
    </location>
</feature>
<accession>A0AAD7HIV7</accession>
<dbReference type="GO" id="GO:0016491">
    <property type="term" value="F:oxidoreductase activity"/>
    <property type="evidence" value="ECO:0007669"/>
    <property type="project" value="InterPro"/>
</dbReference>
<dbReference type="Pfam" id="PF01323">
    <property type="entry name" value="DSBA"/>
    <property type="match status" value="1"/>
</dbReference>
<dbReference type="CDD" id="cd03024">
    <property type="entry name" value="DsbA_FrnE"/>
    <property type="match status" value="1"/>
</dbReference>
<comment type="caution">
    <text evidence="2">The sequence shown here is derived from an EMBL/GenBank/DDBJ whole genome shotgun (WGS) entry which is preliminary data.</text>
</comment>
<reference evidence="2" key="1">
    <citation type="submission" date="2023-03" db="EMBL/GenBank/DDBJ databases">
        <title>Massive genome expansion in bonnet fungi (Mycena s.s.) driven by repeated elements and novel gene families across ecological guilds.</title>
        <authorList>
            <consortium name="Lawrence Berkeley National Laboratory"/>
            <person name="Harder C.B."/>
            <person name="Miyauchi S."/>
            <person name="Viragh M."/>
            <person name="Kuo A."/>
            <person name="Thoen E."/>
            <person name="Andreopoulos B."/>
            <person name="Lu D."/>
            <person name="Skrede I."/>
            <person name="Drula E."/>
            <person name="Henrissat B."/>
            <person name="Morin E."/>
            <person name="Kohler A."/>
            <person name="Barry K."/>
            <person name="LaButti K."/>
            <person name="Morin E."/>
            <person name="Salamov A."/>
            <person name="Lipzen A."/>
            <person name="Mereny Z."/>
            <person name="Hegedus B."/>
            <person name="Baldrian P."/>
            <person name="Stursova M."/>
            <person name="Weitz H."/>
            <person name="Taylor A."/>
            <person name="Grigoriev I.V."/>
            <person name="Nagy L.G."/>
            <person name="Martin F."/>
            <person name="Kauserud H."/>
        </authorList>
    </citation>
    <scope>NUCLEOTIDE SEQUENCE</scope>
    <source>
        <strain evidence="2">CBHHK182m</strain>
    </source>
</reference>
<proteinExistence type="predicted"/>
<dbReference type="InterPro" id="IPR001853">
    <property type="entry name" value="DSBA-like_thioredoxin_dom"/>
</dbReference>
<gene>
    <name evidence="2" type="ORF">B0H16DRAFT_379917</name>
</gene>